<dbReference type="PROSITE" id="PS00436">
    <property type="entry name" value="PEROXIDASE_2"/>
    <property type="match status" value="1"/>
</dbReference>
<dbReference type="SUPFAM" id="SSF48113">
    <property type="entry name" value="Heme-dependent peroxidases"/>
    <property type="match status" value="1"/>
</dbReference>
<evidence type="ECO:0000256" key="1">
    <source>
        <dbReference type="ARBA" id="ARBA00000189"/>
    </source>
</evidence>
<evidence type="ECO:0000259" key="16">
    <source>
        <dbReference type="PROSITE" id="PS50873"/>
    </source>
</evidence>
<feature type="binding site" evidence="13">
    <location>
        <position position="168"/>
    </location>
    <ligand>
        <name>Ca(2+)</name>
        <dbReference type="ChEBI" id="CHEBI:29108"/>
        <label>2</label>
    </ligand>
</feature>
<evidence type="ECO:0000256" key="6">
    <source>
        <dbReference type="ARBA" id="ARBA00022723"/>
    </source>
</evidence>
<dbReference type="GO" id="GO:0140825">
    <property type="term" value="F:lactoperoxidase activity"/>
    <property type="evidence" value="ECO:0007669"/>
    <property type="project" value="UniProtKB-EC"/>
</dbReference>
<keyword evidence="10 14" id="KW-1015">Disulfide bond</keyword>
<dbReference type="PRINTS" id="PR00461">
    <property type="entry name" value="PLPEROXIDASE"/>
</dbReference>
<dbReference type="Gene3D" id="1.10.520.10">
    <property type="match status" value="2"/>
</dbReference>
<keyword evidence="4" id="KW-0575">Peroxidase</keyword>
<evidence type="ECO:0000256" key="8">
    <source>
        <dbReference type="ARBA" id="ARBA00023002"/>
    </source>
</evidence>
<evidence type="ECO:0000256" key="2">
    <source>
        <dbReference type="ARBA" id="ARBA00002322"/>
    </source>
</evidence>
<keyword evidence="9 13" id="KW-0408">Iron</keyword>
<dbReference type="GO" id="GO:0006979">
    <property type="term" value="P:response to oxidative stress"/>
    <property type="evidence" value="ECO:0007669"/>
    <property type="project" value="InterPro"/>
</dbReference>
<dbReference type="PANTHER" id="PTHR31517:SF51">
    <property type="entry name" value="PEROXIDASE 55"/>
    <property type="match status" value="1"/>
</dbReference>
<dbReference type="InterPro" id="IPR010255">
    <property type="entry name" value="Haem_peroxidase_sf"/>
</dbReference>
<dbReference type="FunFam" id="1.10.420.10:FF:000006">
    <property type="entry name" value="Peroxidase"/>
    <property type="match status" value="1"/>
</dbReference>
<feature type="binding site" evidence="13">
    <location>
        <position position="163"/>
    </location>
    <ligand>
        <name>Ca(2+)</name>
        <dbReference type="ChEBI" id="CHEBI:29108"/>
        <label>2</label>
    </ligand>
</feature>
<dbReference type="EMBL" id="DF974132">
    <property type="protein sequence ID" value="GAU45569.1"/>
    <property type="molecule type" value="Genomic_DNA"/>
</dbReference>
<dbReference type="Proteomes" id="UP000242715">
    <property type="component" value="Unassembled WGS sequence"/>
</dbReference>
<dbReference type="InterPro" id="IPR000823">
    <property type="entry name" value="Peroxidase_pln"/>
</dbReference>
<keyword evidence="6 13" id="KW-0479">Metal-binding</keyword>
<reference evidence="18" key="1">
    <citation type="journal article" date="2017" name="Front. Plant Sci.">
        <title>Climate Clever Clovers: New Paradigm to Reduce the Environmental Footprint of Ruminants by Breeding Low Methanogenic Forages Utilizing Haplotype Variation.</title>
        <authorList>
            <person name="Kaur P."/>
            <person name="Appels R."/>
            <person name="Bayer P.E."/>
            <person name="Keeble-Gagnere G."/>
            <person name="Wang J."/>
            <person name="Hirakawa H."/>
            <person name="Shirasawa K."/>
            <person name="Vercoe P."/>
            <person name="Stefanova K."/>
            <person name="Durmic Z."/>
            <person name="Nichols P."/>
            <person name="Revell C."/>
            <person name="Isobe S.N."/>
            <person name="Edwards D."/>
            <person name="Erskine W."/>
        </authorList>
    </citation>
    <scope>NUCLEOTIDE SEQUENCE [LARGE SCALE GENOMIC DNA]</scope>
    <source>
        <strain evidence="18">cv. Daliak</strain>
    </source>
</reference>
<organism evidence="17 18">
    <name type="scientific">Trifolium subterraneum</name>
    <name type="common">Subterranean clover</name>
    <dbReference type="NCBI Taxonomy" id="3900"/>
    <lineage>
        <taxon>Eukaryota</taxon>
        <taxon>Viridiplantae</taxon>
        <taxon>Streptophyta</taxon>
        <taxon>Embryophyta</taxon>
        <taxon>Tracheophyta</taxon>
        <taxon>Spermatophyta</taxon>
        <taxon>Magnoliopsida</taxon>
        <taxon>eudicotyledons</taxon>
        <taxon>Gunneridae</taxon>
        <taxon>Pentapetalae</taxon>
        <taxon>rosids</taxon>
        <taxon>fabids</taxon>
        <taxon>Fabales</taxon>
        <taxon>Fabaceae</taxon>
        <taxon>Papilionoideae</taxon>
        <taxon>50 kb inversion clade</taxon>
        <taxon>NPAAA clade</taxon>
        <taxon>Hologalegina</taxon>
        <taxon>IRL clade</taxon>
        <taxon>Trifolieae</taxon>
        <taxon>Trifolium</taxon>
    </lineage>
</organism>
<proteinExistence type="inferred from homology"/>
<keyword evidence="7 13" id="KW-0106">Calcium</keyword>
<evidence type="ECO:0000256" key="9">
    <source>
        <dbReference type="ARBA" id="ARBA00023004"/>
    </source>
</evidence>
<feature type="binding site" evidence="12">
    <location>
        <position position="104"/>
    </location>
    <ligand>
        <name>substrate</name>
    </ligand>
</feature>
<sequence>MAMANLMTTFMLIEVISCGFGFGFGFGADSGLNMNYYLMSCPFVEPIVKNVVNRALDNDPTLAAALVRMHFHDCFIQAGGPVYNIPKGRKDGRRSKIEDTRNLPSPAFNASELIRAHTLGVARCSSFKTRLSQVDPALDSEFAKTLSKTCTSGDNAEQPFDATRNDFDNVYFNALLRKNGVLFSDQTLYTSPRTRNIVNAYAMNQAMFFLDFQQAMVKMGLLDIKQGSNGEVRDNCRKIN</sequence>
<keyword evidence="5" id="KW-0349">Heme</keyword>
<evidence type="ECO:0000256" key="3">
    <source>
        <dbReference type="ARBA" id="ARBA00012313"/>
    </source>
</evidence>
<evidence type="ECO:0000256" key="15">
    <source>
        <dbReference type="RuleBase" id="RU004241"/>
    </source>
</evidence>
<comment type="cofactor">
    <cofactor evidence="13">
        <name>Ca(2+)</name>
        <dbReference type="ChEBI" id="CHEBI:29108"/>
    </cofactor>
    <text evidence="13">Binds 2 calcium ions per subunit.</text>
</comment>
<comment type="function">
    <text evidence="2">Removal of H(2)O(2), oxidation of toxic reductants, biosynthesis and degradation of lignin, suberization, auxin catabolism, response to environmental stresses such as wounding, pathogen attack and oxidative stress. These functions might be dependent on each isozyme/isoform in each plant tissue.</text>
</comment>
<evidence type="ECO:0000256" key="5">
    <source>
        <dbReference type="ARBA" id="ARBA00022617"/>
    </source>
</evidence>
<dbReference type="PANTHER" id="PTHR31517">
    <property type="match status" value="1"/>
</dbReference>
<evidence type="ECO:0000256" key="4">
    <source>
        <dbReference type="ARBA" id="ARBA00022559"/>
    </source>
</evidence>
<dbReference type="PROSITE" id="PS50873">
    <property type="entry name" value="PEROXIDASE_4"/>
    <property type="match status" value="1"/>
</dbReference>
<dbReference type="PRINTS" id="PR00458">
    <property type="entry name" value="PEROXIDASE"/>
</dbReference>
<evidence type="ECO:0000313" key="17">
    <source>
        <dbReference type="EMBL" id="GAU45569.1"/>
    </source>
</evidence>
<dbReference type="OrthoDB" id="2113341at2759"/>
<evidence type="ECO:0000313" key="18">
    <source>
        <dbReference type="Proteomes" id="UP000242715"/>
    </source>
</evidence>
<keyword evidence="18" id="KW-1185">Reference proteome</keyword>
<keyword evidence="8" id="KW-0560">Oxidoreductase</keyword>
<dbReference type="Gene3D" id="1.10.420.10">
    <property type="entry name" value="Peroxidase, domain 2"/>
    <property type="match status" value="1"/>
</dbReference>
<dbReference type="AlphaFoldDB" id="A0A2Z6PIB0"/>
<dbReference type="GO" id="GO:0046872">
    <property type="term" value="F:metal ion binding"/>
    <property type="evidence" value="ECO:0007669"/>
    <property type="project" value="UniProtKB-KW"/>
</dbReference>
<evidence type="ECO:0000256" key="13">
    <source>
        <dbReference type="PIRSR" id="PIRSR600823-3"/>
    </source>
</evidence>
<dbReference type="InterPro" id="IPR002016">
    <property type="entry name" value="Haem_peroxidase"/>
</dbReference>
<dbReference type="Pfam" id="PF00141">
    <property type="entry name" value="peroxidase"/>
    <property type="match status" value="1"/>
</dbReference>
<comment type="catalytic activity">
    <reaction evidence="1">
        <text>2 a phenolic donor + H2O2 = 2 a phenolic radical donor + 2 H2O</text>
        <dbReference type="Rhea" id="RHEA:56136"/>
        <dbReference type="ChEBI" id="CHEBI:15377"/>
        <dbReference type="ChEBI" id="CHEBI:16240"/>
        <dbReference type="ChEBI" id="CHEBI:139520"/>
        <dbReference type="ChEBI" id="CHEBI:139521"/>
        <dbReference type="EC" id="1.11.1.7"/>
    </reaction>
</comment>
<feature type="disulfide bond" evidence="14">
    <location>
        <begin position="124"/>
        <end position="150"/>
    </location>
</feature>
<feature type="binding site" description="axial binding residue" evidence="13">
    <location>
        <position position="117"/>
    </location>
    <ligand>
        <name>heme b</name>
        <dbReference type="ChEBI" id="CHEBI:60344"/>
    </ligand>
    <ligandPart>
        <name>Fe</name>
        <dbReference type="ChEBI" id="CHEBI:18248"/>
    </ligandPart>
</feature>
<accession>A0A2Z6PIB0</accession>
<evidence type="ECO:0000256" key="10">
    <source>
        <dbReference type="ARBA" id="ARBA00023157"/>
    </source>
</evidence>
<comment type="similarity">
    <text evidence="15">Belongs to the peroxidase family.</text>
</comment>
<name>A0A2Z6PIB0_TRISU</name>
<dbReference type="InterPro" id="IPR019794">
    <property type="entry name" value="Peroxidases_AS"/>
</dbReference>
<keyword evidence="11" id="KW-0325">Glycoprotein</keyword>
<dbReference type="EC" id="1.11.1.7" evidence="3"/>
<feature type="binding site" evidence="13">
    <location>
        <position position="161"/>
    </location>
    <ligand>
        <name>Ca(2+)</name>
        <dbReference type="ChEBI" id="CHEBI:29108"/>
        <label>2</label>
    </ligand>
</feature>
<feature type="domain" description="Plant heme peroxidase family profile" evidence="16">
    <location>
        <begin position="31"/>
        <end position="240"/>
    </location>
</feature>
<gene>
    <name evidence="17" type="ORF">TSUD_27700</name>
</gene>
<evidence type="ECO:0000256" key="7">
    <source>
        <dbReference type="ARBA" id="ARBA00022837"/>
    </source>
</evidence>
<dbReference type="GO" id="GO:0042744">
    <property type="term" value="P:hydrogen peroxide catabolic process"/>
    <property type="evidence" value="ECO:0007669"/>
    <property type="project" value="UniProtKB-KW"/>
</dbReference>
<evidence type="ECO:0000256" key="11">
    <source>
        <dbReference type="ARBA" id="ARBA00023180"/>
    </source>
</evidence>
<feature type="binding site" evidence="13">
    <location>
        <position position="118"/>
    </location>
    <ligand>
        <name>Ca(2+)</name>
        <dbReference type="ChEBI" id="CHEBI:29108"/>
        <label>2</label>
    </ligand>
</feature>
<comment type="cofactor">
    <cofactor evidence="13">
        <name>heme b</name>
        <dbReference type="ChEBI" id="CHEBI:60344"/>
    </cofactor>
    <text evidence="13">Binds 1 heme b (iron(II)-protoporphyrin IX) group per subunit.</text>
</comment>
<dbReference type="GO" id="GO:0020037">
    <property type="term" value="F:heme binding"/>
    <property type="evidence" value="ECO:0007669"/>
    <property type="project" value="InterPro"/>
</dbReference>
<evidence type="ECO:0000256" key="14">
    <source>
        <dbReference type="PIRSR" id="PIRSR600823-5"/>
    </source>
</evidence>
<evidence type="ECO:0000256" key="12">
    <source>
        <dbReference type="PIRSR" id="PIRSR600823-2"/>
    </source>
</evidence>
<protein>
    <recommendedName>
        <fullName evidence="3">peroxidase</fullName>
        <ecNumber evidence="3">1.11.1.7</ecNumber>
    </recommendedName>
</protein>